<dbReference type="Gene3D" id="3.40.50.720">
    <property type="entry name" value="NAD(P)-binding Rossmann-like Domain"/>
    <property type="match status" value="1"/>
</dbReference>
<dbReference type="KEGG" id="snan:I6N98_06700"/>
<dbReference type="SUPFAM" id="SSF51735">
    <property type="entry name" value="NAD(P)-binding Rossmann-fold domains"/>
    <property type="match status" value="1"/>
</dbReference>
<proteinExistence type="predicted"/>
<dbReference type="InterPro" id="IPR016040">
    <property type="entry name" value="NAD(P)-bd_dom"/>
</dbReference>
<gene>
    <name evidence="2" type="ORF">I6N98_06700</name>
</gene>
<dbReference type="AlphaFoldDB" id="A0A7T4R3E9"/>
<dbReference type="InterPro" id="IPR036291">
    <property type="entry name" value="NAD(P)-bd_dom_sf"/>
</dbReference>
<feature type="domain" description="NAD(P)-binding" evidence="1">
    <location>
        <begin position="6"/>
        <end position="182"/>
    </location>
</feature>
<evidence type="ECO:0000313" key="2">
    <source>
        <dbReference type="EMBL" id="QQD19534.1"/>
    </source>
</evidence>
<dbReference type="Pfam" id="PF16363">
    <property type="entry name" value="GDP_Man_Dehyd"/>
    <property type="match status" value="1"/>
</dbReference>
<name>A0A7T4R3E9_9GAMM</name>
<sequence>MSEAILVTGAMGQVGKRCVEILLARGGAVVATDVSTPANAKAASQLQQLHTSDKLQVAFVDLTDREGVLDLVRRYQPGAIIHLAAIVSPVCYAMPELAHRVNVDGTRNLVAAATALKDAPLFIFASSSAVYGSCNPNTQAVINSETPTKPIECYGMDKVLGEQSVVESGLPYGILRLAGVLSPDGFGKMSDEYRALVRATPGDNRVHGIDARDVALAFANATQLPQPHRNRVFLVAGDDSYCKTQREIEDDVMAALGVGRLGPEASLPGDPDDDLGWSFTNWFDIGDAQDVLQFQQHRWDDTLAWLKSSLNPVVRIAVRGLAPLIRQGMMASIRRQRKKEQRGPYAAPWSLIGQLYGDGVLVPEQLPERQE</sequence>
<organism evidence="2 3">
    <name type="scientific">Spongiibacter nanhainus</name>
    <dbReference type="NCBI Taxonomy" id="2794344"/>
    <lineage>
        <taxon>Bacteria</taxon>
        <taxon>Pseudomonadati</taxon>
        <taxon>Pseudomonadota</taxon>
        <taxon>Gammaproteobacteria</taxon>
        <taxon>Cellvibrionales</taxon>
        <taxon>Spongiibacteraceae</taxon>
        <taxon>Spongiibacter</taxon>
    </lineage>
</organism>
<dbReference type="PANTHER" id="PTHR43103:SF3">
    <property type="entry name" value="ADP-L-GLYCERO-D-MANNO-HEPTOSE-6-EPIMERASE"/>
    <property type="match status" value="1"/>
</dbReference>
<protein>
    <submittedName>
        <fullName evidence="2">NAD(P)-dependent oxidoreductase</fullName>
    </submittedName>
</protein>
<dbReference type="RefSeq" id="WP_198571018.1">
    <property type="nucleotide sequence ID" value="NZ_CP066167.1"/>
</dbReference>
<keyword evidence="3" id="KW-1185">Reference proteome</keyword>
<evidence type="ECO:0000313" key="3">
    <source>
        <dbReference type="Proteomes" id="UP000596063"/>
    </source>
</evidence>
<accession>A0A7T4R3E9</accession>
<dbReference type="EMBL" id="CP066167">
    <property type="protein sequence ID" value="QQD19534.1"/>
    <property type="molecule type" value="Genomic_DNA"/>
</dbReference>
<dbReference type="Proteomes" id="UP000596063">
    <property type="component" value="Chromosome"/>
</dbReference>
<reference evidence="2 3" key="1">
    <citation type="submission" date="2020-12" db="EMBL/GenBank/DDBJ databases">
        <authorList>
            <person name="Shan Y."/>
        </authorList>
    </citation>
    <scope>NUCLEOTIDE SEQUENCE [LARGE SCALE GENOMIC DNA]</scope>
    <source>
        <strain evidence="3">csc3.9</strain>
    </source>
</reference>
<dbReference type="PANTHER" id="PTHR43103">
    <property type="entry name" value="NUCLEOSIDE-DIPHOSPHATE-SUGAR EPIMERASE"/>
    <property type="match status" value="1"/>
</dbReference>
<evidence type="ECO:0000259" key="1">
    <source>
        <dbReference type="Pfam" id="PF16363"/>
    </source>
</evidence>